<name>A0A5K8A0Y3_9BACT</name>
<dbReference type="PANTHER" id="PTHR13061">
    <property type="entry name" value="DYNACTIN SUBUNIT P25"/>
    <property type="match status" value="1"/>
</dbReference>
<sequence length="89" mass="9703">MAIYEFYGKQPAVDPSAFVHPEATLIGDVRIDTGCYIGAGAVLKGDIGSVIVGTGSKPIMPEQMERIRESLEIYQALAQRHNRSLRKIG</sequence>
<dbReference type="KEGG" id="dov:DSCO28_65460"/>
<dbReference type="InterPro" id="IPR011004">
    <property type="entry name" value="Trimer_LpxA-like_sf"/>
</dbReference>
<dbReference type="InterPro" id="IPR050484">
    <property type="entry name" value="Transf_Hexapept/Carb_Anhydrase"/>
</dbReference>
<gene>
    <name evidence="1" type="ORF">DSCO28_65460</name>
</gene>
<dbReference type="AlphaFoldDB" id="A0A5K8A0Y3"/>
<protein>
    <submittedName>
        <fullName evidence="1">Uncharacterized protein</fullName>
    </submittedName>
</protein>
<dbReference type="RefSeq" id="WP_155325432.1">
    <property type="nucleotide sequence ID" value="NZ_AP021876.1"/>
</dbReference>
<dbReference type="SUPFAM" id="SSF51161">
    <property type="entry name" value="Trimeric LpxA-like enzymes"/>
    <property type="match status" value="1"/>
</dbReference>
<reference evidence="1 2" key="1">
    <citation type="submission" date="2019-11" db="EMBL/GenBank/DDBJ databases">
        <title>Comparative genomics of hydrocarbon-degrading Desulfosarcina strains.</title>
        <authorList>
            <person name="Watanabe M."/>
            <person name="Kojima H."/>
            <person name="Fukui M."/>
        </authorList>
    </citation>
    <scope>NUCLEOTIDE SEQUENCE [LARGE SCALE GENOMIC DNA]</scope>
    <source>
        <strain evidence="1 2">28bB2T</strain>
    </source>
</reference>
<dbReference type="Gene3D" id="2.160.10.10">
    <property type="entry name" value="Hexapeptide repeat proteins"/>
    <property type="match status" value="1"/>
</dbReference>
<evidence type="ECO:0000313" key="1">
    <source>
        <dbReference type="EMBL" id="BBO85980.1"/>
    </source>
</evidence>
<dbReference type="EMBL" id="AP021876">
    <property type="protein sequence ID" value="BBO85980.1"/>
    <property type="molecule type" value="Genomic_DNA"/>
</dbReference>
<organism evidence="1 2">
    <name type="scientific">Desulfosarcina ovata subsp. sediminis</name>
    <dbReference type="NCBI Taxonomy" id="885957"/>
    <lineage>
        <taxon>Bacteria</taxon>
        <taxon>Pseudomonadati</taxon>
        <taxon>Thermodesulfobacteriota</taxon>
        <taxon>Desulfobacteria</taxon>
        <taxon>Desulfobacterales</taxon>
        <taxon>Desulfosarcinaceae</taxon>
        <taxon>Desulfosarcina</taxon>
    </lineage>
</organism>
<dbReference type="Proteomes" id="UP000425960">
    <property type="component" value="Chromosome"/>
</dbReference>
<dbReference type="PANTHER" id="PTHR13061:SF29">
    <property type="entry name" value="GAMMA CARBONIC ANHYDRASE-LIKE 1, MITOCHONDRIAL-RELATED"/>
    <property type="match status" value="1"/>
</dbReference>
<accession>A0A5K8A0Y3</accession>
<proteinExistence type="predicted"/>
<evidence type="ECO:0000313" key="2">
    <source>
        <dbReference type="Proteomes" id="UP000425960"/>
    </source>
</evidence>